<dbReference type="AlphaFoldDB" id="A0AAU2K2S0"/>
<gene>
    <name evidence="1" type="ORF">OG327_36350</name>
</gene>
<proteinExistence type="predicted"/>
<protein>
    <submittedName>
        <fullName evidence="1">Uncharacterized protein</fullName>
    </submittedName>
</protein>
<sequence>MSPASAPGARTGRCGAGVRFGPFGDSWQLVAPDPRTFVVSGDDTTR</sequence>
<evidence type="ECO:0000313" key="1">
    <source>
        <dbReference type="EMBL" id="WTU78339.1"/>
    </source>
</evidence>
<reference evidence="1" key="1">
    <citation type="submission" date="2022-10" db="EMBL/GenBank/DDBJ databases">
        <title>The complete genomes of actinobacterial strains from the NBC collection.</title>
        <authorList>
            <person name="Joergensen T.S."/>
            <person name="Alvarez Arevalo M."/>
            <person name="Sterndorff E.B."/>
            <person name="Faurdal D."/>
            <person name="Vuksanovic O."/>
            <person name="Mourched A.-S."/>
            <person name="Charusanti P."/>
            <person name="Shaw S."/>
            <person name="Blin K."/>
            <person name="Weber T."/>
        </authorList>
    </citation>
    <scope>NUCLEOTIDE SEQUENCE</scope>
    <source>
        <strain evidence="1">NBC_00049</strain>
    </source>
</reference>
<name>A0AAU2K2S0_9ACTN</name>
<accession>A0AAU2K2S0</accession>
<dbReference type="EMBL" id="CP108264">
    <property type="protein sequence ID" value="WTU78339.1"/>
    <property type="molecule type" value="Genomic_DNA"/>
</dbReference>
<organism evidence="1">
    <name type="scientific">Streptomyces sp. NBC_00049</name>
    <dbReference type="NCBI Taxonomy" id="2903617"/>
    <lineage>
        <taxon>Bacteria</taxon>
        <taxon>Bacillati</taxon>
        <taxon>Actinomycetota</taxon>
        <taxon>Actinomycetes</taxon>
        <taxon>Kitasatosporales</taxon>
        <taxon>Streptomycetaceae</taxon>
        <taxon>Streptomyces</taxon>
    </lineage>
</organism>